<dbReference type="Gene3D" id="3.30.565.10">
    <property type="entry name" value="Histidine kinase-like ATPase, C-terminal domain"/>
    <property type="match status" value="1"/>
</dbReference>
<dbReference type="InterPro" id="IPR050482">
    <property type="entry name" value="Sensor_HK_TwoCompSys"/>
</dbReference>
<keyword evidence="3" id="KW-0597">Phosphoprotein</keyword>
<evidence type="ECO:0000256" key="8">
    <source>
        <dbReference type="ARBA" id="ARBA00023012"/>
    </source>
</evidence>
<name>A0ABR9B0G2_9BACL</name>
<dbReference type="Proteomes" id="UP000634529">
    <property type="component" value="Unassembled WGS sequence"/>
</dbReference>
<evidence type="ECO:0000256" key="9">
    <source>
        <dbReference type="SAM" id="Coils"/>
    </source>
</evidence>
<comment type="caution">
    <text evidence="12">The sequence shown here is derived from an EMBL/GenBank/DDBJ whole genome shotgun (WGS) entry which is preliminary data.</text>
</comment>
<organism evidence="12 13">
    <name type="scientific">Paenibacillus arenosi</name>
    <dbReference type="NCBI Taxonomy" id="2774142"/>
    <lineage>
        <taxon>Bacteria</taxon>
        <taxon>Bacillati</taxon>
        <taxon>Bacillota</taxon>
        <taxon>Bacilli</taxon>
        <taxon>Bacillales</taxon>
        <taxon>Paenibacillaceae</taxon>
        <taxon>Paenibacillus</taxon>
    </lineage>
</organism>
<feature type="domain" description="Signal transduction histidine kinase subgroup 3 dimerisation and phosphoacceptor" evidence="11">
    <location>
        <begin position="183"/>
        <end position="246"/>
    </location>
</feature>
<feature type="transmembrane region" description="Helical" evidence="10">
    <location>
        <begin position="128"/>
        <end position="147"/>
    </location>
</feature>
<dbReference type="PANTHER" id="PTHR24421">
    <property type="entry name" value="NITRATE/NITRITE SENSOR PROTEIN NARX-RELATED"/>
    <property type="match status" value="1"/>
</dbReference>
<feature type="transmembrane region" description="Helical" evidence="10">
    <location>
        <begin position="30"/>
        <end position="49"/>
    </location>
</feature>
<comment type="catalytic activity">
    <reaction evidence="1">
        <text>ATP + protein L-histidine = ADP + protein N-phospho-L-histidine.</text>
        <dbReference type="EC" id="2.7.13.3"/>
    </reaction>
</comment>
<dbReference type="InterPro" id="IPR011712">
    <property type="entry name" value="Sig_transdc_His_kin_sub3_dim/P"/>
</dbReference>
<reference evidence="12 13" key="1">
    <citation type="submission" date="2020-09" db="EMBL/GenBank/DDBJ databases">
        <title>Paenibacillus sp. CAU 1523 isolated from sand of Haeundae Beach.</title>
        <authorList>
            <person name="Kim W."/>
        </authorList>
    </citation>
    <scope>NUCLEOTIDE SEQUENCE [LARGE SCALE GENOMIC DNA]</scope>
    <source>
        <strain evidence="12 13">CAU 1523</strain>
    </source>
</reference>
<dbReference type="GO" id="GO:0016301">
    <property type="term" value="F:kinase activity"/>
    <property type="evidence" value="ECO:0007669"/>
    <property type="project" value="UniProtKB-KW"/>
</dbReference>
<dbReference type="RefSeq" id="WP_192026087.1">
    <property type="nucleotide sequence ID" value="NZ_JACYTN010000014.1"/>
</dbReference>
<dbReference type="CDD" id="cd16917">
    <property type="entry name" value="HATPase_UhpB-NarQ-NarX-like"/>
    <property type="match status" value="1"/>
</dbReference>
<dbReference type="Gene3D" id="1.20.5.1930">
    <property type="match status" value="1"/>
</dbReference>
<keyword evidence="10" id="KW-1133">Transmembrane helix</keyword>
<keyword evidence="10" id="KW-0812">Transmembrane</keyword>
<keyword evidence="7" id="KW-0067">ATP-binding</keyword>
<evidence type="ECO:0000256" key="2">
    <source>
        <dbReference type="ARBA" id="ARBA00012438"/>
    </source>
</evidence>
<dbReference type="PANTHER" id="PTHR24421:SF10">
    <property type="entry name" value="NITRATE_NITRITE SENSOR PROTEIN NARQ"/>
    <property type="match status" value="1"/>
</dbReference>
<keyword evidence="8" id="KW-0902">Two-component regulatory system</keyword>
<feature type="coiled-coil region" evidence="9">
    <location>
        <begin position="144"/>
        <end position="171"/>
    </location>
</feature>
<dbReference type="Pfam" id="PF07730">
    <property type="entry name" value="HisKA_3"/>
    <property type="match status" value="1"/>
</dbReference>
<dbReference type="InterPro" id="IPR036890">
    <property type="entry name" value="HATPase_C_sf"/>
</dbReference>
<keyword evidence="13" id="KW-1185">Reference proteome</keyword>
<keyword evidence="5" id="KW-0547">Nucleotide-binding</keyword>
<keyword evidence="4" id="KW-0808">Transferase</keyword>
<evidence type="ECO:0000256" key="10">
    <source>
        <dbReference type="SAM" id="Phobius"/>
    </source>
</evidence>
<evidence type="ECO:0000256" key="3">
    <source>
        <dbReference type="ARBA" id="ARBA00022553"/>
    </source>
</evidence>
<gene>
    <name evidence="12" type="ORF">IFO66_15775</name>
</gene>
<proteinExistence type="predicted"/>
<feature type="transmembrane region" description="Helical" evidence="10">
    <location>
        <begin position="5"/>
        <end position="24"/>
    </location>
</feature>
<evidence type="ECO:0000256" key="7">
    <source>
        <dbReference type="ARBA" id="ARBA00022840"/>
    </source>
</evidence>
<evidence type="ECO:0000313" key="13">
    <source>
        <dbReference type="Proteomes" id="UP000634529"/>
    </source>
</evidence>
<evidence type="ECO:0000256" key="1">
    <source>
        <dbReference type="ARBA" id="ARBA00000085"/>
    </source>
</evidence>
<feature type="transmembrane region" description="Helical" evidence="10">
    <location>
        <begin position="102"/>
        <end position="122"/>
    </location>
</feature>
<keyword evidence="6 12" id="KW-0418">Kinase</keyword>
<evidence type="ECO:0000256" key="6">
    <source>
        <dbReference type="ARBA" id="ARBA00022777"/>
    </source>
</evidence>
<evidence type="ECO:0000256" key="5">
    <source>
        <dbReference type="ARBA" id="ARBA00022741"/>
    </source>
</evidence>
<protein>
    <recommendedName>
        <fullName evidence="2">histidine kinase</fullName>
        <ecNumber evidence="2">2.7.13.3</ecNumber>
    </recommendedName>
</protein>
<sequence>MRSYWIWLLFLMATWMCAWLSMPIEEAMMPWRLAVIAAFFACYFLAALLRKHPYGLTAMLIAASLLSTVGLWKEQSGEQALYLLLIYSLLAGKAIDQLPSLYASIVGAVLAGNLLVLGWKGYPAYPTMFAVLYVGMLAAGLAVYHIVKTKMKELEQRNDVLLSEYRRMKRRIATDEEVARQEERTQIARDIHDSVGHKLTALLMQLEVFRLQNTDSQLTPRVNELKELAKESLKETRSAVKSLKQQETGGLTAILNMIRRLEAEQFMRVNFTVKHGALSAPLHAAQSFAVYRAVQEALTNLMKHSEAREATITFEAPGGGIFRFEVTNRLKSKVVVREGFGLRTMRERMEEVGGSLEVIAYPDSFIIRGVIPILKERGGIE</sequence>
<evidence type="ECO:0000256" key="4">
    <source>
        <dbReference type="ARBA" id="ARBA00022679"/>
    </source>
</evidence>
<evidence type="ECO:0000259" key="11">
    <source>
        <dbReference type="Pfam" id="PF07730"/>
    </source>
</evidence>
<keyword evidence="10" id="KW-0472">Membrane</keyword>
<dbReference type="EC" id="2.7.13.3" evidence="2"/>
<keyword evidence="9" id="KW-0175">Coiled coil</keyword>
<evidence type="ECO:0000313" key="12">
    <source>
        <dbReference type="EMBL" id="MBD8499752.1"/>
    </source>
</evidence>
<dbReference type="EMBL" id="JACYTN010000014">
    <property type="protein sequence ID" value="MBD8499752.1"/>
    <property type="molecule type" value="Genomic_DNA"/>
</dbReference>
<accession>A0ABR9B0G2</accession>